<reference evidence="10 11" key="1">
    <citation type="submission" date="2016-03" db="EMBL/GenBank/DDBJ databases">
        <title>Comparative genomics of 54 Lactobacillus plantarum strains reveals genomic uncoupling from niche constraints.</title>
        <authorList>
            <person name="Martino M.E."/>
        </authorList>
    </citation>
    <scope>NUCLEOTIDE SEQUENCE [LARGE SCALE GENOMIC DNA]</scope>
    <source>
        <strain evidence="8 10">NAB2</strain>
        <strain evidence="7 11">Nizo2260</strain>
    </source>
</reference>
<dbReference type="EMBL" id="LUXO01000021">
    <property type="protein sequence ID" value="KZV04484.1"/>
    <property type="molecule type" value="Genomic_DNA"/>
</dbReference>
<dbReference type="InterPro" id="IPR001261">
    <property type="entry name" value="ArgE/DapE_CS"/>
</dbReference>
<evidence type="ECO:0000256" key="4">
    <source>
        <dbReference type="ARBA" id="ARBA00022801"/>
    </source>
</evidence>
<dbReference type="PANTHER" id="PTHR43808">
    <property type="entry name" value="ACETYLORNITHINE DEACETYLASE"/>
    <property type="match status" value="1"/>
</dbReference>
<evidence type="ECO:0000256" key="2">
    <source>
        <dbReference type="ARBA" id="ARBA00006247"/>
    </source>
</evidence>
<dbReference type="CDD" id="cd08659">
    <property type="entry name" value="M20_ArgE_DapE-like"/>
    <property type="match status" value="1"/>
</dbReference>
<dbReference type="InterPro" id="IPR011650">
    <property type="entry name" value="Peptidase_M20_dimer"/>
</dbReference>
<protein>
    <submittedName>
        <fullName evidence="7">Acetylornithine deacetylase</fullName>
    </submittedName>
    <submittedName>
        <fullName evidence="9">Succinyl-diaminopimelate desuccinylase</fullName>
        <ecNumber evidence="9">3.5.1.18</ecNumber>
    </submittedName>
</protein>
<dbReference type="Gene3D" id="3.40.630.10">
    <property type="entry name" value="Zn peptidases"/>
    <property type="match status" value="2"/>
</dbReference>
<dbReference type="GO" id="GO:0009014">
    <property type="term" value="F:succinyl-diaminopimelate desuccinylase activity"/>
    <property type="evidence" value="ECO:0007669"/>
    <property type="project" value="UniProtKB-EC"/>
</dbReference>
<dbReference type="SUPFAM" id="SSF53187">
    <property type="entry name" value="Zn-dependent exopeptidases"/>
    <property type="match status" value="1"/>
</dbReference>
<dbReference type="AlphaFoldDB" id="A0A0M3UQX5"/>
<keyword evidence="3" id="KW-0479">Metal-binding</keyword>
<comment type="similarity">
    <text evidence="2">Belongs to the peptidase M20A family.</text>
</comment>
<gene>
    <name evidence="9" type="ORF">LPJSA22_02588</name>
    <name evidence="8" type="ORF">NAB2_0893</name>
    <name evidence="7" type="ORF">Nizo2260_2043</name>
</gene>
<name>A0A0M3UQX5_LACPN</name>
<evidence type="ECO:0000313" key="9">
    <source>
        <dbReference type="EMBL" id="ODO62570.1"/>
    </source>
</evidence>
<dbReference type="PATRIC" id="fig|1590.143.peg.1813"/>
<dbReference type="NCBIfam" id="NF006365">
    <property type="entry name" value="PRK08588.1"/>
    <property type="match status" value="1"/>
</dbReference>
<dbReference type="Gene3D" id="3.30.70.360">
    <property type="match status" value="1"/>
</dbReference>
<dbReference type="Proteomes" id="UP000076872">
    <property type="component" value="Unassembled WGS sequence"/>
</dbReference>
<evidence type="ECO:0000313" key="7">
    <source>
        <dbReference type="EMBL" id="KZU03803.1"/>
    </source>
</evidence>
<feature type="domain" description="Peptidase M20 dimerisation" evidence="6">
    <location>
        <begin position="213"/>
        <end position="316"/>
    </location>
</feature>
<accession>A0A0M3UQX5</accession>
<dbReference type="SUPFAM" id="SSF55031">
    <property type="entry name" value="Bacterial exopeptidase dimerisation domain"/>
    <property type="match status" value="1"/>
</dbReference>
<keyword evidence="5" id="KW-0862">Zinc</keyword>
<evidence type="ECO:0000313" key="8">
    <source>
        <dbReference type="EMBL" id="KZV04484.1"/>
    </source>
</evidence>
<dbReference type="PANTHER" id="PTHR43808:SF8">
    <property type="entry name" value="PEPTIDASE M20 DIMERISATION DOMAIN-CONTAINING PROTEIN"/>
    <property type="match status" value="1"/>
</dbReference>
<dbReference type="PROSITE" id="PS00758">
    <property type="entry name" value="ARGE_DAPE_CPG2_1"/>
    <property type="match status" value="1"/>
</dbReference>
<comment type="caution">
    <text evidence="9">The sequence shown here is derived from an EMBL/GenBank/DDBJ whole genome shotgun (WGS) entry which is preliminary data.</text>
</comment>
<dbReference type="EMBL" id="MCOL01000001">
    <property type="protein sequence ID" value="ODO62570.1"/>
    <property type="molecule type" value="Genomic_DNA"/>
</dbReference>
<reference evidence="9 12" key="2">
    <citation type="submission" date="2016-08" db="EMBL/GenBank/DDBJ databases">
        <title>Genome sequencing of Lactobacillus plantarum JSA22, isolated from fermented soybean paste.</title>
        <authorList>
            <person name="Choi H.S."/>
        </authorList>
    </citation>
    <scope>NUCLEOTIDE SEQUENCE [LARGE SCALE GENOMIC DNA]</scope>
    <source>
        <strain evidence="9 12">JSA22</strain>
    </source>
</reference>
<keyword evidence="4 9" id="KW-0378">Hydrolase</keyword>
<comment type="cofactor">
    <cofactor evidence="1">
        <name>Zn(2+)</name>
        <dbReference type="ChEBI" id="CHEBI:29105"/>
    </cofactor>
</comment>
<evidence type="ECO:0000313" key="10">
    <source>
        <dbReference type="Proteomes" id="UP000076872"/>
    </source>
</evidence>
<evidence type="ECO:0000259" key="6">
    <source>
        <dbReference type="Pfam" id="PF07687"/>
    </source>
</evidence>
<dbReference type="Pfam" id="PF07687">
    <property type="entry name" value="M20_dimer"/>
    <property type="match status" value="1"/>
</dbReference>
<dbReference type="Proteomes" id="UP000094892">
    <property type="component" value="Unassembled WGS sequence"/>
</dbReference>
<dbReference type="EC" id="3.5.1.18" evidence="9"/>
<dbReference type="RefSeq" id="WP_003642132.1">
    <property type="nucleotide sequence ID" value="NZ_AP028145.1"/>
</dbReference>
<dbReference type="Pfam" id="PF01546">
    <property type="entry name" value="Peptidase_M20"/>
    <property type="match status" value="1"/>
</dbReference>
<evidence type="ECO:0000256" key="5">
    <source>
        <dbReference type="ARBA" id="ARBA00022833"/>
    </source>
</evidence>
<evidence type="ECO:0000256" key="1">
    <source>
        <dbReference type="ARBA" id="ARBA00001947"/>
    </source>
</evidence>
<organism evidence="9 12">
    <name type="scientific">Lactiplantibacillus plantarum</name>
    <name type="common">Lactobacillus plantarum</name>
    <dbReference type="NCBI Taxonomy" id="1590"/>
    <lineage>
        <taxon>Bacteria</taxon>
        <taxon>Bacillati</taxon>
        <taxon>Bacillota</taxon>
        <taxon>Bacilli</taxon>
        <taxon>Lactobacillales</taxon>
        <taxon>Lactobacillaceae</taxon>
        <taxon>Lactiplantibacillus</taxon>
    </lineage>
</organism>
<sequence length="420" mass="45370">MNGMAETAQLEAAVQALSDIVKMNTVNNHEQLVADYLVTLLKQHGIEAQSIEYAPGRVNLVAEIGDGHGPVVALDGHEDTVALGDADKWHTDPLAATIKDNRLYGRGVTDMKAGLMAEVFAMIALHDQDAPLHGTVRLLATVGEEVDHLGAEQLTELGYADDIQTLICAEPSGADKQLLLTKSIQAMLGVDGDTAQRMADANPTTEQHFIELAHKGSLTYTIKAQGVAAHSSMPAIGQNAIDMLMTYYQKQTAYFDSFKTIVNPVLGPTVPVVTLISGGEQVNTVPASAEMSVKIRTIPELRNDRLIKDLEAIIAECNADGANLTMDIASSFYPVHTPEDSQLVQLAKKVGEQVLQQRLPYFGAPGGTDASSYIVKSPDMQVIVFGPGNITAHQVNEYVDLDMYGRFIEIYQKMITELLA</sequence>
<dbReference type="InterPro" id="IPR036264">
    <property type="entry name" value="Bact_exopeptidase_dim_dom"/>
</dbReference>
<dbReference type="InterPro" id="IPR002933">
    <property type="entry name" value="Peptidase_M20"/>
</dbReference>
<evidence type="ECO:0000313" key="12">
    <source>
        <dbReference type="Proteomes" id="UP000094892"/>
    </source>
</evidence>
<evidence type="ECO:0000256" key="3">
    <source>
        <dbReference type="ARBA" id="ARBA00022723"/>
    </source>
</evidence>
<proteinExistence type="inferred from homology"/>
<dbReference type="GO" id="GO:0046872">
    <property type="term" value="F:metal ion binding"/>
    <property type="evidence" value="ECO:0007669"/>
    <property type="project" value="UniProtKB-KW"/>
</dbReference>
<evidence type="ECO:0000313" key="11">
    <source>
        <dbReference type="Proteomes" id="UP000076989"/>
    </source>
</evidence>
<dbReference type="EMBL" id="LUWI01000022">
    <property type="protein sequence ID" value="KZU03803.1"/>
    <property type="molecule type" value="Genomic_DNA"/>
</dbReference>
<dbReference type="InterPro" id="IPR050072">
    <property type="entry name" value="Peptidase_M20A"/>
</dbReference>
<dbReference type="Proteomes" id="UP000076989">
    <property type="component" value="Unassembled WGS sequence"/>
</dbReference>